<name>A0A917BNV3_9ACTN</name>
<reference evidence="2" key="1">
    <citation type="journal article" date="2014" name="Int. J. Syst. Evol. Microbiol.">
        <title>Complete genome sequence of Corynebacterium casei LMG S-19264T (=DSM 44701T), isolated from a smear-ripened cheese.</title>
        <authorList>
            <consortium name="US DOE Joint Genome Institute (JGI-PGF)"/>
            <person name="Walter F."/>
            <person name="Albersmeier A."/>
            <person name="Kalinowski J."/>
            <person name="Ruckert C."/>
        </authorList>
    </citation>
    <scope>NUCLEOTIDE SEQUENCE</scope>
    <source>
        <strain evidence="2">CGMCC 1.16067</strain>
    </source>
</reference>
<evidence type="ECO:0000313" key="2">
    <source>
        <dbReference type="EMBL" id="GGF51252.1"/>
    </source>
</evidence>
<keyword evidence="3" id="KW-1185">Reference proteome</keyword>
<proteinExistence type="predicted"/>
<dbReference type="Gene3D" id="3.40.430.10">
    <property type="entry name" value="Dihydrofolate Reductase, subunit A"/>
    <property type="match status" value="1"/>
</dbReference>
<gene>
    <name evidence="2" type="ORF">GCM10011519_26580</name>
</gene>
<dbReference type="Proteomes" id="UP000649179">
    <property type="component" value="Unassembled WGS sequence"/>
</dbReference>
<reference evidence="2" key="2">
    <citation type="submission" date="2020-09" db="EMBL/GenBank/DDBJ databases">
        <authorList>
            <person name="Sun Q."/>
            <person name="Zhou Y."/>
        </authorList>
    </citation>
    <scope>NUCLEOTIDE SEQUENCE</scope>
    <source>
        <strain evidence="2">CGMCC 1.16067</strain>
    </source>
</reference>
<dbReference type="AlphaFoldDB" id="A0A917BNV3"/>
<sequence length="194" mass="21124">MTATYTFDVFTSLDGFASYDPPGDWGGYWGKQGPELLAHRLSLYDDPQRMVFGATTFRQFVGFLAVPEEMPDAQDPWVGRMRALPATVVSSTLTAPLDWPDATVASDDAVEAVRRLKAESDVPLRSHGSLSLNRALLDAGLVDLVQVTVFPVIAGATGVEPVFSGVGDFDLALVEHRVLDGRTTEVTYRPQAHR</sequence>
<feature type="domain" description="Bacterial bifunctional deaminase-reductase C-terminal" evidence="1">
    <location>
        <begin position="6"/>
        <end position="180"/>
    </location>
</feature>
<evidence type="ECO:0000313" key="3">
    <source>
        <dbReference type="Proteomes" id="UP000649179"/>
    </source>
</evidence>
<dbReference type="GO" id="GO:0008703">
    <property type="term" value="F:5-amino-6-(5-phosphoribosylamino)uracil reductase activity"/>
    <property type="evidence" value="ECO:0007669"/>
    <property type="project" value="InterPro"/>
</dbReference>
<dbReference type="InterPro" id="IPR002734">
    <property type="entry name" value="RibDG_C"/>
</dbReference>
<evidence type="ECO:0000259" key="1">
    <source>
        <dbReference type="Pfam" id="PF01872"/>
    </source>
</evidence>
<organism evidence="2 3">
    <name type="scientific">Marmoricola endophyticus</name>
    <dbReference type="NCBI Taxonomy" id="2040280"/>
    <lineage>
        <taxon>Bacteria</taxon>
        <taxon>Bacillati</taxon>
        <taxon>Actinomycetota</taxon>
        <taxon>Actinomycetes</taxon>
        <taxon>Propionibacteriales</taxon>
        <taxon>Nocardioidaceae</taxon>
        <taxon>Marmoricola</taxon>
    </lineage>
</organism>
<comment type="caution">
    <text evidence="2">The sequence shown here is derived from an EMBL/GenBank/DDBJ whole genome shotgun (WGS) entry which is preliminary data.</text>
</comment>
<dbReference type="EMBL" id="BMKQ01000001">
    <property type="protein sequence ID" value="GGF51252.1"/>
    <property type="molecule type" value="Genomic_DNA"/>
</dbReference>
<dbReference type="Pfam" id="PF01872">
    <property type="entry name" value="RibD_C"/>
    <property type="match status" value="1"/>
</dbReference>
<accession>A0A917BNV3</accession>
<protein>
    <submittedName>
        <fullName evidence="2">Deaminase reductase</fullName>
    </submittedName>
</protein>
<dbReference type="SUPFAM" id="SSF53597">
    <property type="entry name" value="Dihydrofolate reductase-like"/>
    <property type="match status" value="1"/>
</dbReference>
<dbReference type="RefSeq" id="WP_188780205.1">
    <property type="nucleotide sequence ID" value="NZ_BMKQ01000001.1"/>
</dbReference>
<dbReference type="GO" id="GO:0009231">
    <property type="term" value="P:riboflavin biosynthetic process"/>
    <property type="evidence" value="ECO:0007669"/>
    <property type="project" value="InterPro"/>
</dbReference>
<dbReference type="InterPro" id="IPR024072">
    <property type="entry name" value="DHFR-like_dom_sf"/>
</dbReference>